<keyword evidence="3" id="KW-1185">Reference proteome</keyword>
<evidence type="ECO:0000313" key="2">
    <source>
        <dbReference type="EMBL" id="CRF33804.1"/>
    </source>
</evidence>
<dbReference type="PROSITE" id="PS00589">
    <property type="entry name" value="PTS_HPR_SER"/>
    <property type="match status" value="1"/>
</dbReference>
<sequence>MENNDFISKEFECRNSIIDDNKTVNSIVDFFRTIEDKIEIENKNGKRVNAKSFIKMMGLDIKFGYRFTLYVYGEDRENNLKRIEEILEKKEFYTLEKIEELEKEEESEGNKFIEEEILFLTPKDKKDIVKEDIENKVKLLKEKRDSLHLPSLNLNNNIIYIKNDDKTEIFNVINNNIADVIKQLSIHYEIHINENDLNNFLVNLTDIVKNRDIRYFYIYLLFNNVKKYFHSQFDSLFIKKIIGIEPLKVEYDIEANKNFVDESIKTLDFILDDKRKSSDYSINIYMISNSSNFSLDLYRTINIVQNIGKIYEIEEKIIDNIAYKIKDNFEHKNKINTSHNNEEYWETIREFKEYLQEKFEAIYINKVIENDSEEPIIDYQHINIIVRRL</sequence>
<dbReference type="OrthoDB" id="306817at2"/>
<dbReference type="Proteomes" id="UP000043763">
    <property type="component" value="Unassembled WGS sequence"/>
</dbReference>
<dbReference type="InterPro" id="IPR035895">
    <property type="entry name" value="HPr-like_sf"/>
</dbReference>
<dbReference type="PRINTS" id="PR00107">
    <property type="entry name" value="PHOSPHOCPHPR"/>
</dbReference>
<evidence type="ECO:0000313" key="3">
    <source>
        <dbReference type="Proteomes" id="UP000043763"/>
    </source>
</evidence>
<proteinExistence type="predicted"/>
<accession>A0A0G4K7P7</accession>
<gene>
    <name evidence="2" type="ORF">BRSU_1681</name>
</gene>
<dbReference type="RefSeq" id="WP_048594875.1">
    <property type="nucleotide sequence ID" value="NZ_CVLB01000001.1"/>
</dbReference>
<reference evidence="3" key="1">
    <citation type="submission" date="2015-04" db="EMBL/GenBank/DDBJ databases">
        <authorList>
            <person name="Mushtaq Mamoona"/>
        </authorList>
    </citation>
    <scope>NUCLEOTIDE SEQUENCE [LARGE SCALE GENOMIC DNA]</scope>
    <source>
        <strain evidence="3">AN4859/03</strain>
    </source>
</reference>
<organism evidence="2 3">
    <name type="scientific">Brachyspira suanatina</name>
    <dbReference type="NCBI Taxonomy" id="381802"/>
    <lineage>
        <taxon>Bacteria</taxon>
        <taxon>Pseudomonadati</taxon>
        <taxon>Spirochaetota</taxon>
        <taxon>Spirochaetia</taxon>
        <taxon>Brachyspirales</taxon>
        <taxon>Brachyspiraceae</taxon>
        <taxon>Brachyspira</taxon>
    </lineage>
</organism>
<protein>
    <submittedName>
        <fullName evidence="2">Phosphocarrier protein HPr</fullName>
    </submittedName>
</protein>
<feature type="domain" description="HPr" evidence="1">
    <location>
        <begin position="1"/>
        <end position="100"/>
    </location>
</feature>
<evidence type="ECO:0000259" key="1">
    <source>
        <dbReference type="PROSITE" id="PS51350"/>
    </source>
</evidence>
<dbReference type="Pfam" id="PF00381">
    <property type="entry name" value="PTS-HPr"/>
    <property type="match status" value="1"/>
</dbReference>
<dbReference type="Gene3D" id="3.30.1340.10">
    <property type="entry name" value="HPr-like"/>
    <property type="match status" value="1"/>
</dbReference>
<dbReference type="SUPFAM" id="SSF55594">
    <property type="entry name" value="HPr-like"/>
    <property type="match status" value="1"/>
</dbReference>
<dbReference type="AlphaFoldDB" id="A0A0G4K7P7"/>
<dbReference type="InterPro" id="IPR000032">
    <property type="entry name" value="HPr-like"/>
</dbReference>
<name>A0A0G4K7P7_9SPIR</name>
<dbReference type="EMBL" id="CVLB01000001">
    <property type="protein sequence ID" value="CRF33804.1"/>
    <property type="molecule type" value="Genomic_DNA"/>
</dbReference>
<dbReference type="PROSITE" id="PS51350">
    <property type="entry name" value="PTS_HPR_DOM"/>
    <property type="match status" value="1"/>
</dbReference>
<dbReference type="InterPro" id="IPR002114">
    <property type="entry name" value="PTS_HPr_Ser_P_site"/>
</dbReference>